<evidence type="ECO:0000313" key="1">
    <source>
        <dbReference type="EMBL" id="URD91553.1"/>
    </source>
</evidence>
<organism evidence="1 2">
    <name type="scientific">Musa troglodytarum</name>
    <name type="common">fe'i banana</name>
    <dbReference type="NCBI Taxonomy" id="320322"/>
    <lineage>
        <taxon>Eukaryota</taxon>
        <taxon>Viridiplantae</taxon>
        <taxon>Streptophyta</taxon>
        <taxon>Embryophyta</taxon>
        <taxon>Tracheophyta</taxon>
        <taxon>Spermatophyta</taxon>
        <taxon>Magnoliopsida</taxon>
        <taxon>Liliopsida</taxon>
        <taxon>Zingiberales</taxon>
        <taxon>Musaceae</taxon>
        <taxon>Musa</taxon>
    </lineage>
</organism>
<name>A0A9E7F9S3_9LILI</name>
<dbReference type="AlphaFoldDB" id="A0A9E7F9S3"/>
<reference evidence="1" key="1">
    <citation type="submission" date="2022-05" db="EMBL/GenBank/DDBJ databases">
        <title>The Musa troglodytarum L. genome provides insights into the mechanism of non-climacteric behaviour and enrichment of carotenoids.</title>
        <authorList>
            <person name="Wang J."/>
        </authorList>
    </citation>
    <scope>NUCLEOTIDE SEQUENCE</scope>
    <source>
        <tissue evidence="1">Leaf</tissue>
    </source>
</reference>
<keyword evidence="2" id="KW-1185">Reference proteome</keyword>
<gene>
    <name evidence="1" type="ORF">MUK42_31339</name>
</gene>
<dbReference type="EMBL" id="CP097505">
    <property type="protein sequence ID" value="URD91553.1"/>
    <property type="molecule type" value="Genomic_DNA"/>
</dbReference>
<dbReference type="Proteomes" id="UP001055439">
    <property type="component" value="Chromosome 3"/>
</dbReference>
<proteinExistence type="predicted"/>
<sequence>MALMAVSSRGQRAFDHRDAGFVKSDIDRGVCGIVSDGRFNGAERNAAAALVKAGMDRGVCGIVSDGRFNGAERNAAAALVKAGMDRGVCGAIPDNTPSPSPPISYVY</sequence>
<accession>A0A9E7F9S3</accession>
<protein>
    <submittedName>
        <fullName evidence="1">Uncharacterized protein</fullName>
    </submittedName>
</protein>
<evidence type="ECO:0000313" key="2">
    <source>
        <dbReference type="Proteomes" id="UP001055439"/>
    </source>
</evidence>